<proteinExistence type="predicted"/>
<dbReference type="InterPro" id="IPR054267">
    <property type="entry name" value="DUF6998"/>
</dbReference>
<protein>
    <recommendedName>
        <fullName evidence="1">DUF6998 domain-containing protein</fullName>
    </recommendedName>
</protein>
<dbReference type="Proteomes" id="UP000185151">
    <property type="component" value="Unassembled WGS sequence"/>
</dbReference>
<dbReference type="EMBL" id="FSRU01000002">
    <property type="protein sequence ID" value="SIO58552.1"/>
    <property type="molecule type" value="Genomic_DNA"/>
</dbReference>
<organism evidence="2 3">
    <name type="scientific">Paraburkholderia phenazinium</name>
    <dbReference type="NCBI Taxonomy" id="60549"/>
    <lineage>
        <taxon>Bacteria</taxon>
        <taxon>Pseudomonadati</taxon>
        <taxon>Pseudomonadota</taxon>
        <taxon>Betaproteobacteria</taxon>
        <taxon>Burkholderiales</taxon>
        <taxon>Burkholderiaceae</taxon>
        <taxon>Paraburkholderia</taxon>
    </lineage>
</organism>
<accession>A0A1N6KPM7</accession>
<dbReference type="AlphaFoldDB" id="A0A1N6KPM7"/>
<dbReference type="Pfam" id="PF22522">
    <property type="entry name" value="DUF6998"/>
    <property type="match status" value="1"/>
</dbReference>
<keyword evidence="3" id="KW-1185">Reference proteome</keyword>
<reference evidence="2 3" key="1">
    <citation type="submission" date="2016-11" db="EMBL/GenBank/DDBJ databases">
        <authorList>
            <person name="Jaros S."/>
            <person name="Januszkiewicz K."/>
            <person name="Wedrychowicz H."/>
        </authorList>
    </citation>
    <scope>NUCLEOTIDE SEQUENCE [LARGE SCALE GENOMIC DNA]</scope>
    <source>
        <strain evidence="2 3">GAS95</strain>
    </source>
</reference>
<feature type="domain" description="DUF6998" evidence="1">
    <location>
        <begin position="16"/>
        <end position="155"/>
    </location>
</feature>
<evidence type="ECO:0000313" key="2">
    <source>
        <dbReference type="EMBL" id="SIO58552.1"/>
    </source>
</evidence>
<gene>
    <name evidence="2" type="ORF">SAMN05444165_4189</name>
</gene>
<sequence>MLDTPITLQLPHAVKGLWTAQQELAKHYADTGLKFTLDGRLVGDIAEALALHHFDLLVPEKRTGGVDARTRSGKTVQVKATGKRNTGPAFTPGKGRADYLLFFALDFERSVAVVVYNGPEAPVRAMLPDKWEGTKVLALAGIHALAKRVAISDRIPQSPAVDRTVEYVSHTFAR</sequence>
<evidence type="ECO:0000313" key="3">
    <source>
        <dbReference type="Proteomes" id="UP000185151"/>
    </source>
</evidence>
<evidence type="ECO:0000259" key="1">
    <source>
        <dbReference type="Pfam" id="PF22522"/>
    </source>
</evidence>
<name>A0A1N6KPM7_9BURK</name>
<dbReference type="OrthoDB" id="7503989at2"/>
<dbReference type="RefSeq" id="WP_074298782.1">
    <property type="nucleotide sequence ID" value="NZ_FSRU01000002.1"/>
</dbReference>